<evidence type="ECO:0000313" key="7">
    <source>
        <dbReference type="EMBL" id="RNA35853.1"/>
    </source>
</evidence>
<dbReference type="GO" id="GO:0006887">
    <property type="term" value="P:exocytosis"/>
    <property type="evidence" value="ECO:0007669"/>
    <property type="project" value="UniProtKB-KW"/>
</dbReference>
<keyword evidence="4" id="KW-0653">Protein transport</keyword>
<dbReference type="InterPro" id="IPR029175">
    <property type="entry name" value="EXOC2/Sec5"/>
</dbReference>
<proteinExistence type="inferred from homology"/>
<dbReference type="GO" id="GO:0006893">
    <property type="term" value="P:Golgi to plasma membrane transport"/>
    <property type="evidence" value="ECO:0007669"/>
    <property type="project" value="UniProtKB-UniRule"/>
</dbReference>
<reference evidence="7 8" key="1">
    <citation type="journal article" date="2018" name="Sci. Rep.">
        <title>Genomic signatures of local adaptation to the degree of environmental predictability in rotifers.</title>
        <authorList>
            <person name="Franch-Gras L."/>
            <person name="Hahn C."/>
            <person name="Garcia-Roger E.M."/>
            <person name="Carmona M.J."/>
            <person name="Serra M."/>
            <person name="Gomez A."/>
        </authorList>
    </citation>
    <scope>NUCLEOTIDE SEQUENCE [LARGE SCALE GENOMIC DNA]</scope>
    <source>
        <strain evidence="7">HYR1</strain>
    </source>
</reference>
<organism evidence="7 8">
    <name type="scientific">Brachionus plicatilis</name>
    <name type="common">Marine rotifer</name>
    <name type="synonym">Brachionus muelleri</name>
    <dbReference type="NCBI Taxonomy" id="10195"/>
    <lineage>
        <taxon>Eukaryota</taxon>
        <taxon>Metazoa</taxon>
        <taxon>Spiralia</taxon>
        <taxon>Gnathifera</taxon>
        <taxon>Rotifera</taxon>
        <taxon>Eurotatoria</taxon>
        <taxon>Monogononta</taxon>
        <taxon>Pseudotrocha</taxon>
        <taxon>Ploima</taxon>
        <taxon>Brachionidae</taxon>
        <taxon>Brachionus</taxon>
    </lineage>
</organism>
<dbReference type="PANTHER" id="PTHR13043">
    <property type="entry name" value="EXOCYST COMPLEX COMPONENT SEC5"/>
    <property type="match status" value="1"/>
</dbReference>
<keyword evidence="3 4" id="KW-0268">Exocytosis</keyword>
<comment type="function">
    <text evidence="4">Component of the exocyst complex involved in the docking of exocytic vesicles with fusion sites on the plasma membrane.</text>
</comment>
<gene>
    <name evidence="7" type="ORF">BpHYR1_054694</name>
</gene>
<dbReference type="Pfam" id="PF15469">
    <property type="entry name" value="Sec5"/>
    <property type="match status" value="1"/>
</dbReference>
<keyword evidence="2 4" id="KW-0813">Transport</keyword>
<evidence type="ECO:0000313" key="8">
    <source>
        <dbReference type="Proteomes" id="UP000276133"/>
    </source>
</evidence>
<comment type="caution">
    <text evidence="7">The sequence shown here is derived from an EMBL/GenBank/DDBJ whole genome shotgun (WGS) entry which is preliminary data.</text>
</comment>
<evidence type="ECO:0000256" key="4">
    <source>
        <dbReference type="RuleBase" id="RU365069"/>
    </source>
</evidence>
<keyword evidence="5" id="KW-1133">Transmembrane helix</keyword>
<name>A0A3M7SJ99_BRAPC</name>
<comment type="subunit">
    <text evidence="4">Component of the exocyst complex.</text>
</comment>
<evidence type="ECO:0000256" key="3">
    <source>
        <dbReference type="ARBA" id="ARBA00022483"/>
    </source>
</evidence>
<dbReference type="InterPro" id="IPR039481">
    <property type="entry name" value="EXOC2/Sec5_N_dom"/>
</dbReference>
<feature type="transmembrane region" description="Helical" evidence="5">
    <location>
        <begin position="21"/>
        <end position="40"/>
    </location>
</feature>
<feature type="domain" description="Exocyst complex component EXOC2/Sec5 N-terminal" evidence="6">
    <location>
        <begin position="159"/>
        <end position="350"/>
    </location>
</feature>
<dbReference type="GO" id="GO:0000145">
    <property type="term" value="C:exocyst"/>
    <property type="evidence" value="ECO:0007669"/>
    <property type="project" value="UniProtKB-UniRule"/>
</dbReference>
<dbReference type="Proteomes" id="UP000276133">
    <property type="component" value="Unassembled WGS sequence"/>
</dbReference>
<keyword evidence="8" id="KW-1185">Reference proteome</keyword>
<dbReference type="AlphaFoldDB" id="A0A3M7SJ99"/>
<dbReference type="PANTHER" id="PTHR13043:SF1">
    <property type="entry name" value="EXOCYST COMPLEX COMPONENT 2"/>
    <property type="match status" value="1"/>
</dbReference>
<keyword evidence="5" id="KW-0812">Transmembrane</keyword>
<evidence type="ECO:0000256" key="2">
    <source>
        <dbReference type="ARBA" id="ARBA00022448"/>
    </source>
</evidence>
<evidence type="ECO:0000256" key="5">
    <source>
        <dbReference type="SAM" id="Phobius"/>
    </source>
</evidence>
<keyword evidence="5" id="KW-0472">Membrane</keyword>
<dbReference type="EMBL" id="REGN01001282">
    <property type="protein sequence ID" value="RNA35853.1"/>
    <property type="molecule type" value="Genomic_DNA"/>
</dbReference>
<sequence>MKRSQKAQIRLYLEQVLKKMINNSIIFYGQFFNFMDIFILKLTLSILDITSKLGGNFVARYIEIALKKMGKKIFFSKMFNDVCLCKKISFPSRFETKFCKALTLCREYVLEEKPGEKKLFSDPKFSDKIAKLLFGIAHAFLKRINRFMTKEDHLPKFVQMSQSKLLLYLYNNLNVCRKKSLPSVWKMLQELKFPSDLFKLFEQVFRESRKNVKDLQDNLLKEYVKEAINPIVETIEKNLYAGKFDFRDCSKPLTVRNYVKQIIMGLLNVHSELFLLNKTLIQSVFNHAIKVVYAKILSLLVDVPNFCINAAVQTYIDVFCLKETFKLYTSDESKEVVVKILKLVPTNSFESHKRLMTRLISDFEKGMQPYLAVFHTEPPLTDGVQIEKIRLPLGPSIRCPSYELKISIKKLNLN</sequence>
<dbReference type="GO" id="GO:0015031">
    <property type="term" value="P:protein transport"/>
    <property type="evidence" value="ECO:0007669"/>
    <property type="project" value="UniProtKB-KW"/>
</dbReference>
<comment type="similarity">
    <text evidence="1 4">Belongs to the SEC5 family.</text>
</comment>
<protein>
    <recommendedName>
        <fullName evidence="4">Exocyst complex component 2</fullName>
    </recommendedName>
</protein>
<dbReference type="STRING" id="10195.A0A3M7SJ99"/>
<evidence type="ECO:0000256" key="1">
    <source>
        <dbReference type="ARBA" id="ARBA00010578"/>
    </source>
</evidence>
<accession>A0A3M7SJ99</accession>
<dbReference type="OrthoDB" id="26242at2759"/>
<evidence type="ECO:0000259" key="6">
    <source>
        <dbReference type="Pfam" id="PF15469"/>
    </source>
</evidence>